<dbReference type="AlphaFoldDB" id="A0ABD2H503"/>
<accession>A0ABD2H503</accession>
<evidence type="ECO:0000313" key="2">
    <source>
        <dbReference type="Proteomes" id="UP001619887"/>
    </source>
</evidence>
<proteinExistence type="predicted"/>
<reference evidence="1 2" key="1">
    <citation type="journal article" date="2022" name="G3 (Bethesda)">
        <title>Evaluating Illumina-, Nanopore-, and PacBio-based genome assembly strategies with the bald notothen, Trematomus borchgrevinki.</title>
        <authorList>
            <person name="Rayamajhi N."/>
            <person name="Cheng C.C."/>
            <person name="Catchen J.M."/>
        </authorList>
    </citation>
    <scope>NUCLEOTIDE SEQUENCE [LARGE SCALE GENOMIC DNA]</scope>
    <source>
        <strain evidence="1">AGRC-2024</strain>
    </source>
</reference>
<dbReference type="Proteomes" id="UP001619887">
    <property type="component" value="Unassembled WGS sequence"/>
</dbReference>
<reference evidence="1 2" key="2">
    <citation type="journal article" date="2024" name="G3 (Bethesda)">
        <title>The genome of the cryopelagic Antarctic bald notothen, Trematomus borchgrevinki.</title>
        <authorList>
            <person name="Rayamajhi N."/>
            <person name="Rivera-Colon A.G."/>
            <person name="Minhas B.F."/>
            <person name="Cheng C.C."/>
            <person name="Catchen J.M."/>
        </authorList>
    </citation>
    <scope>NUCLEOTIDE SEQUENCE [LARGE SCALE GENOMIC DNA]</scope>
    <source>
        <strain evidence="1">AGRC-2024</strain>
    </source>
</reference>
<protein>
    <submittedName>
        <fullName evidence="1">Uncharacterized protein</fullName>
    </submittedName>
</protein>
<name>A0ABD2H503_PAGBO</name>
<gene>
    <name evidence="1" type="ORF">OYC64_009377</name>
</gene>
<organism evidence="1 2">
    <name type="scientific">Pagothenia borchgrevinki</name>
    <name type="common">Bald rockcod</name>
    <name type="synonym">Trematomus borchgrevinki</name>
    <dbReference type="NCBI Taxonomy" id="8213"/>
    <lineage>
        <taxon>Eukaryota</taxon>
        <taxon>Metazoa</taxon>
        <taxon>Chordata</taxon>
        <taxon>Craniata</taxon>
        <taxon>Vertebrata</taxon>
        <taxon>Euteleostomi</taxon>
        <taxon>Actinopterygii</taxon>
        <taxon>Neopterygii</taxon>
        <taxon>Teleostei</taxon>
        <taxon>Neoteleostei</taxon>
        <taxon>Acanthomorphata</taxon>
        <taxon>Eupercaria</taxon>
        <taxon>Perciformes</taxon>
        <taxon>Notothenioidei</taxon>
        <taxon>Nototheniidae</taxon>
        <taxon>Pagothenia</taxon>
    </lineage>
</organism>
<dbReference type="EMBL" id="JBIYXZ010002072">
    <property type="protein sequence ID" value="KAL3061157.1"/>
    <property type="molecule type" value="Genomic_DNA"/>
</dbReference>
<keyword evidence="2" id="KW-1185">Reference proteome</keyword>
<comment type="caution">
    <text evidence="1">The sequence shown here is derived from an EMBL/GenBank/DDBJ whole genome shotgun (WGS) entry which is preliminary data.</text>
</comment>
<evidence type="ECO:0000313" key="1">
    <source>
        <dbReference type="EMBL" id="KAL3061157.1"/>
    </source>
</evidence>
<sequence length="71" mass="7771">MAGALKGAQLFIQKRLVENLKAVHADYGNHVQSLLNKYSAENKKNTEVHVYSRPGASAIDVKPYCKCPQGA</sequence>